<evidence type="ECO:0000259" key="1">
    <source>
        <dbReference type="PROSITE" id="PS50940"/>
    </source>
</evidence>
<keyword evidence="3" id="KW-1185">Reference proteome</keyword>
<dbReference type="AlphaFoldDB" id="A0A8W8MPD2"/>
<dbReference type="EnsemblMetazoa" id="G33563.1">
    <property type="protein sequence ID" value="G33563.1:cds"/>
    <property type="gene ID" value="G33563"/>
</dbReference>
<dbReference type="SUPFAM" id="SSF57625">
    <property type="entry name" value="Invertebrate chitin-binding proteins"/>
    <property type="match status" value="1"/>
</dbReference>
<protein>
    <recommendedName>
        <fullName evidence="1">Chitin-binding type-2 domain-containing protein</fullName>
    </recommendedName>
</protein>
<dbReference type="SMART" id="SM00494">
    <property type="entry name" value="ChtBD2"/>
    <property type="match status" value="1"/>
</dbReference>
<evidence type="ECO:0000313" key="2">
    <source>
        <dbReference type="EnsemblMetazoa" id="G33563.1:cds"/>
    </source>
</evidence>
<dbReference type="Gene3D" id="2.170.140.10">
    <property type="entry name" value="Chitin binding domain"/>
    <property type="match status" value="1"/>
</dbReference>
<dbReference type="GO" id="GO:0005576">
    <property type="term" value="C:extracellular region"/>
    <property type="evidence" value="ECO:0007669"/>
    <property type="project" value="InterPro"/>
</dbReference>
<organism evidence="2 3">
    <name type="scientific">Magallana gigas</name>
    <name type="common">Pacific oyster</name>
    <name type="synonym">Crassostrea gigas</name>
    <dbReference type="NCBI Taxonomy" id="29159"/>
    <lineage>
        <taxon>Eukaryota</taxon>
        <taxon>Metazoa</taxon>
        <taxon>Spiralia</taxon>
        <taxon>Lophotrochozoa</taxon>
        <taxon>Mollusca</taxon>
        <taxon>Bivalvia</taxon>
        <taxon>Autobranchia</taxon>
        <taxon>Pteriomorphia</taxon>
        <taxon>Ostreida</taxon>
        <taxon>Ostreoidea</taxon>
        <taxon>Ostreidae</taxon>
        <taxon>Magallana</taxon>
    </lineage>
</organism>
<dbReference type="Pfam" id="PF01607">
    <property type="entry name" value="CBM_14"/>
    <property type="match status" value="1"/>
</dbReference>
<name>A0A8W8MPD2_MAGGI</name>
<dbReference type="Proteomes" id="UP000005408">
    <property type="component" value="Unassembled WGS sequence"/>
</dbReference>
<proteinExistence type="predicted"/>
<dbReference type="GO" id="GO:0008061">
    <property type="term" value="F:chitin binding"/>
    <property type="evidence" value="ECO:0007669"/>
    <property type="project" value="InterPro"/>
</dbReference>
<evidence type="ECO:0000313" key="3">
    <source>
        <dbReference type="Proteomes" id="UP000005408"/>
    </source>
</evidence>
<feature type="domain" description="Chitin-binding type-2" evidence="1">
    <location>
        <begin position="84"/>
        <end position="156"/>
    </location>
</feature>
<dbReference type="PROSITE" id="PS50940">
    <property type="entry name" value="CHIT_BIND_II"/>
    <property type="match status" value="1"/>
</dbReference>
<dbReference type="InterPro" id="IPR036508">
    <property type="entry name" value="Chitin-bd_dom_sf"/>
</dbReference>
<dbReference type="InterPro" id="IPR002557">
    <property type="entry name" value="Chitin-bd_dom"/>
</dbReference>
<reference evidence="2" key="1">
    <citation type="submission" date="2022-08" db="UniProtKB">
        <authorList>
            <consortium name="EnsemblMetazoa"/>
        </authorList>
    </citation>
    <scope>IDENTIFICATION</scope>
    <source>
        <strain evidence="2">05x7-T-G4-1.051#20</strain>
    </source>
</reference>
<sequence length="176" mass="19867">MEINHTLLPTMVQEGRWQISVSHPHRRIRILRDPVKCGYGYFRITLIQKPNKIYPSDVNIQIEIQLEVGQSEADGQYQITCSSTSDCTPAPITLLGSLGNKNQDKYYSDPKFCNIFHRCVNERLYTAPCGKGTYFSTKTCACSHINDVIGENSCNTDGLRLKGGNDKELCTDSTRR</sequence>
<accession>A0A8W8MPD2</accession>